<dbReference type="Gene3D" id="3.40.190.80">
    <property type="match status" value="1"/>
</dbReference>
<name>A0AAV9HNI2_9PEZI</name>
<keyword evidence="3 6" id="KW-0479">Metal-binding</keyword>
<feature type="region of interest" description="Disordered" evidence="7">
    <location>
        <begin position="218"/>
        <end position="251"/>
    </location>
</feature>
<organism evidence="8 9">
    <name type="scientific">Cladorrhinum samala</name>
    <dbReference type="NCBI Taxonomy" id="585594"/>
    <lineage>
        <taxon>Eukaryota</taxon>
        <taxon>Fungi</taxon>
        <taxon>Dikarya</taxon>
        <taxon>Ascomycota</taxon>
        <taxon>Pezizomycotina</taxon>
        <taxon>Sordariomycetes</taxon>
        <taxon>Sordariomycetidae</taxon>
        <taxon>Sordariales</taxon>
        <taxon>Podosporaceae</taxon>
        <taxon>Cladorrhinum</taxon>
    </lineage>
</organism>
<dbReference type="SUPFAM" id="SSF56655">
    <property type="entry name" value="Carbohydrate phosphatase"/>
    <property type="match status" value="1"/>
</dbReference>
<evidence type="ECO:0000256" key="2">
    <source>
        <dbReference type="ARBA" id="ARBA00009759"/>
    </source>
</evidence>
<dbReference type="InterPro" id="IPR051090">
    <property type="entry name" value="Inositol_monoP_superfamily"/>
</dbReference>
<evidence type="ECO:0000256" key="4">
    <source>
        <dbReference type="ARBA" id="ARBA00022801"/>
    </source>
</evidence>
<dbReference type="GO" id="GO:0008441">
    <property type="term" value="F:3'(2'),5'-bisphosphate nucleotidase activity"/>
    <property type="evidence" value="ECO:0007669"/>
    <property type="project" value="TreeGrafter"/>
</dbReference>
<feature type="binding site" evidence="6">
    <location>
        <position position="78"/>
    </location>
    <ligand>
        <name>Mg(2+)</name>
        <dbReference type="ChEBI" id="CHEBI:18420"/>
        <label>1</label>
        <note>catalytic</note>
    </ligand>
</feature>
<evidence type="ECO:0000313" key="8">
    <source>
        <dbReference type="EMBL" id="KAK4462304.1"/>
    </source>
</evidence>
<dbReference type="Gene3D" id="3.30.540.10">
    <property type="entry name" value="Fructose-1,6-Bisphosphatase, subunit A, domain 1"/>
    <property type="match status" value="1"/>
</dbReference>
<keyword evidence="5 6" id="KW-0460">Magnesium</keyword>
<evidence type="ECO:0008006" key="10">
    <source>
        <dbReference type="Google" id="ProtNLM"/>
    </source>
</evidence>
<accession>A0AAV9HNI2</accession>
<reference evidence="8" key="2">
    <citation type="submission" date="2023-06" db="EMBL/GenBank/DDBJ databases">
        <authorList>
            <consortium name="Lawrence Berkeley National Laboratory"/>
            <person name="Mondo S.J."/>
            <person name="Hensen N."/>
            <person name="Bonometti L."/>
            <person name="Westerberg I."/>
            <person name="Brannstrom I.O."/>
            <person name="Guillou S."/>
            <person name="Cros-Aarteil S."/>
            <person name="Calhoun S."/>
            <person name="Haridas S."/>
            <person name="Kuo A."/>
            <person name="Pangilinan J."/>
            <person name="Riley R."/>
            <person name="Labutti K."/>
            <person name="Andreopoulos B."/>
            <person name="Lipzen A."/>
            <person name="Chen C."/>
            <person name="Yanf M."/>
            <person name="Daum C."/>
            <person name="Ng V."/>
            <person name="Clum A."/>
            <person name="Steindorff A."/>
            <person name="Ohm R."/>
            <person name="Martin F."/>
            <person name="Silar P."/>
            <person name="Natvig D."/>
            <person name="Lalanne C."/>
            <person name="Gautier V."/>
            <person name="Ament-Velasquez S.L."/>
            <person name="Kruys A."/>
            <person name="Hutchinson M.I."/>
            <person name="Powell A.J."/>
            <person name="Barry K."/>
            <person name="Miller A.N."/>
            <person name="Grigoriev I.V."/>
            <person name="Debuchy R."/>
            <person name="Gladieux P."/>
            <person name="Thoren M.H."/>
            <person name="Johannesson H."/>
        </authorList>
    </citation>
    <scope>NUCLEOTIDE SEQUENCE</scope>
    <source>
        <strain evidence="8">PSN324</strain>
    </source>
</reference>
<evidence type="ECO:0000256" key="5">
    <source>
        <dbReference type="ARBA" id="ARBA00022842"/>
    </source>
</evidence>
<evidence type="ECO:0000313" key="9">
    <source>
        <dbReference type="Proteomes" id="UP001321749"/>
    </source>
</evidence>
<feature type="binding site" evidence="6">
    <location>
        <position position="142"/>
    </location>
    <ligand>
        <name>Mg(2+)</name>
        <dbReference type="ChEBI" id="CHEBI:18420"/>
        <label>1</label>
        <note>catalytic</note>
    </ligand>
</feature>
<dbReference type="PANTHER" id="PTHR43200:SF2">
    <property type="entry name" value="3'(2'),5'-BISPHOSPHATE NUCLEOTIDASE"/>
    <property type="match status" value="1"/>
</dbReference>
<sequence length="389" mass="41239">MDPNPYSKELATAIRTVRRAAHISRTVLSQANRAGADSSDSTLIKGDLSPVTVADFAIQALLTATLGAAFPGDGFIGEESADDLRENPALLQRVLDVLNLCVPRRASNETEEWTAEDVCAKIDSCATITSLGPSSGRVWIFDPIDGTKTFIRGQQYAINAALVENGRQVLGVVGLPLLDMDASGPVSDADVDPTGRGSIMFAVRGHGSYVLPLLAGGASPGSNDDDNDDGDGPSAEPQEILSGARRLPRTDPAAALKSSTCWRSLDSGVAPVHSTVAEKLSAEFPGCDLLGWVPRWAVLALGLANTTVWVYRDRGRRAKIWDHAGAMLLFEEAGGEITDVHGKPIDLSQGRLLKANFGFVASPGGESHARVLKAVHETLREQGKEELLV</sequence>
<dbReference type="AlphaFoldDB" id="A0AAV9HNI2"/>
<protein>
    <recommendedName>
        <fullName evidence="10">3'(2'),5'-bisphosphate nucleotidase</fullName>
    </recommendedName>
</protein>
<dbReference type="Pfam" id="PF00459">
    <property type="entry name" value="Inositol_P"/>
    <property type="match status" value="2"/>
</dbReference>
<comment type="similarity">
    <text evidence="2">Belongs to the inositol monophosphatase superfamily.</text>
</comment>
<evidence type="ECO:0000256" key="3">
    <source>
        <dbReference type="ARBA" id="ARBA00022723"/>
    </source>
</evidence>
<evidence type="ECO:0000256" key="1">
    <source>
        <dbReference type="ARBA" id="ARBA00001946"/>
    </source>
</evidence>
<proteinExistence type="inferred from homology"/>
<dbReference type="Proteomes" id="UP001321749">
    <property type="component" value="Unassembled WGS sequence"/>
</dbReference>
<feature type="binding site" evidence="6">
    <location>
        <position position="322"/>
    </location>
    <ligand>
        <name>Mg(2+)</name>
        <dbReference type="ChEBI" id="CHEBI:18420"/>
        <label>1</label>
        <note>catalytic</note>
    </ligand>
</feature>
<keyword evidence="9" id="KW-1185">Reference proteome</keyword>
<comment type="caution">
    <text evidence="8">The sequence shown here is derived from an EMBL/GenBank/DDBJ whole genome shotgun (WGS) entry which is preliminary data.</text>
</comment>
<dbReference type="EMBL" id="MU864974">
    <property type="protein sequence ID" value="KAK4462304.1"/>
    <property type="molecule type" value="Genomic_DNA"/>
</dbReference>
<keyword evidence="4" id="KW-0378">Hydrolase</keyword>
<dbReference type="GO" id="GO:0000103">
    <property type="term" value="P:sulfate assimilation"/>
    <property type="evidence" value="ECO:0007669"/>
    <property type="project" value="TreeGrafter"/>
</dbReference>
<reference evidence="8" key="1">
    <citation type="journal article" date="2023" name="Mol. Phylogenet. Evol.">
        <title>Genome-scale phylogeny and comparative genomics of the fungal order Sordariales.</title>
        <authorList>
            <person name="Hensen N."/>
            <person name="Bonometti L."/>
            <person name="Westerberg I."/>
            <person name="Brannstrom I.O."/>
            <person name="Guillou S."/>
            <person name="Cros-Aarteil S."/>
            <person name="Calhoun S."/>
            <person name="Haridas S."/>
            <person name="Kuo A."/>
            <person name="Mondo S."/>
            <person name="Pangilinan J."/>
            <person name="Riley R."/>
            <person name="LaButti K."/>
            <person name="Andreopoulos B."/>
            <person name="Lipzen A."/>
            <person name="Chen C."/>
            <person name="Yan M."/>
            <person name="Daum C."/>
            <person name="Ng V."/>
            <person name="Clum A."/>
            <person name="Steindorff A."/>
            <person name="Ohm R.A."/>
            <person name="Martin F."/>
            <person name="Silar P."/>
            <person name="Natvig D.O."/>
            <person name="Lalanne C."/>
            <person name="Gautier V."/>
            <person name="Ament-Velasquez S.L."/>
            <person name="Kruys A."/>
            <person name="Hutchinson M.I."/>
            <person name="Powell A.J."/>
            <person name="Barry K."/>
            <person name="Miller A.N."/>
            <person name="Grigoriev I.V."/>
            <person name="Debuchy R."/>
            <person name="Gladieux P."/>
            <person name="Hiltunen Thoren M."/>
            <person name="Johannesson H."/>
        </authorList>
    </citation>
    <scope>NUCLEOTIDE SEQUENCE</scope>
    <source>
        <strain evidence="8">PSN324</strain>
    </source>
</reference>
<dbReference type="CDD" id="cd01517">
    <property type="entry name" value="PAP_phosphatase"/>
    <property type="match status" value="1"/>
</dbReference>
<dbReference type="PANTHER" id="PTHR43200">
    <property type="entry name" value="PHOSPHATASE"/>
    <property type="match status" value="1"/>
</dbReference>
<feature type="binding site" evidence="6">
    <location>
        <position position="145"/>
    </location>
    <ligand>
        <name>Mg(2+)</name>
        <dbReference type="ChEBI" id="CHEBI:18420"/>
        <label>1</label>
        <note>catalytic</note>
    </ligand>
</feature>
<dbReference type="InterPro" id="IPR000760">
    <property type="entry name" value="Inositol_monophosphatase-like"/>
</dbReference>
<evidence type="ECO:0000256" key="6">
    <source>
        <dbReference type="PIRSR" id="PIRSR600760-2"/>
    </source>
</evidence>
<feature type="binding site" evidence="6">
    <location>
        <position position="144"/>
    </location>
    <ligand>
        <name>Mg(2+)</name>
        <dbReference type="ChEBI" id="CHEBI:18420"/>
        <label>1</label>
        <note>catalytic</note>
    </ligand>
</feature>
<gene>
    <name evidence="8" type="ORF">QBC42DRAFT_338389</name>
</gene>
<evidence type="ECO:0000256" key="7">
    <source>
        <dbReference type="SAM" id="MobiDB-lite"/>
    </source>
</evidence>
<comment type="cofactor">
    <cofactor evidence="1 6">
        <name>Mg(2+)</name>
        <dbReference type="ChEBI" id="CHEBI:18420"/>
    </cofactor>
</comment>
<dbReference type="GO" id="GO:0046872">
    <property type="term" value="F:metal ion binding"/>
    <property type="evidence" value="ECO:0007669"/>
    <property type="project" value="UniProtKB-KW"/>
</dbReference>